<dbReference type="EMBL" id="UGXT01000002">
    <property type="protein sequence ID" value="SUH37878.1"/>
    <property type="molecule type" value="Genomic_DNA"/>
</dbReference>
<dbReference type="InterPro" id="IPR052211">
    <property type="entry name" value="Cpx_auxiliary_protein"/>
</dbReference>
<keyword evidence="7" id="KW-0143">Chaperone</keyword>
<evidence type="ECO:0000256" key="4">
    <source>
        <dbReference type="ARBA" id="ARBA00022729"/>
    </source>
</evidence>
<evidence type="ECO:0000256" key="1">
    <source>
        <dbReference type="ARBA" id="ARBA00004418"/>
    </source>
</evidence>
<dbReference type="FunFam" id="1.20.120.1490:FF:000002">
    <property type="entry name" value="ATP-independent periplasmic protein-refolding chaperone"/>
    <property type="match status" value="1"/>
</dbReference>
<proteinExistence type="inferred from homology"/>
<reference evidence="10 11" key="1">
    <citation type="submission" date="2018-06" db="EMBL/GenBank/DDBJ databases">
        <authorList>
            <consortium name="Pathogen Informatics"/>
            <person name="Doyle S."/>
        </authorList>
    </citation>
    <scope>NUCLEOTIDE SEQUENCE [LARGE SCALE GENOMIC DNA]</scope>
    <source>
        <strain evidence="10 11">NCTC8261</strain>
    </source>
</reference>
<evidence type="ECO:0000256" key="5">
    <source>
        <dbReference type="ARBA" id="ARBA00022764"/>
    </source>
</evidence>
<dbReference type="PANTHER" id="PTHR38102:SF1">
    <property type="entry name" value="PERIPLASMIC CHAPERONE SPY"/>
    <property type="match status" value="1"/>
</dbReference>
<evidence type="ECO:0000256" key="8">
    <source>
        <dbReference type="ARBA" id="ARBA00074689"/>
    </source>
</evidence>
<dbReference type="Gene3D" id="1.20.120.1490">
    <property type="match status" value="1"/>
</dbReference>
<dbReference type="CDD" id="cd09916">
    <property type="entry name" value="CpxP_like"/>
    <property type="match status" value="1"/>
</dbReference>
<evidence type="ECO:0000256" key="9">
    <source>
        <dbReference type="ARBA" id="ARBA00076191"/>
    </source>
</evidence>
<evidence type="ECO:0000256" key="2">
    <source>
        <dbReference type="ARBA" id="ARBA00008441"/>
    </source>
</evidence>
<comment type="similarity">
    <text evidence="2">Belongs to the CpxP/Spy family.</text>
</comment>
<protein>
    <recommendedName>
        <fullName evidence="8">Periplasmic chaperone Spy</fullName>
    </recommendedName>
    <alternativeName>
        <fullName evidence="9">Spheroplast protein Y</fullName>
    </alternativeName>
</protein>
<comment type="subcellular location">
    <subcellularLocation>
        <location evidence="1">Periplasm</location>
    </subcellularLocation>
</comment>
<evidence type="ECO:0000313" key="11">
    <source>
        <dbReference type="Proteomes" id="UP000254712"/>
    </source>
</evidence>
<dbReference type="GO" id="GO:0030288">
    <property type="term" value="C:outer membrane-bounded periplasmic space"/>
    <property type="evidence" value="ECO:0007669"/>
    <property type="project" value="TreeGrafter"/>
</dbReference>
<dbReference type="GO" id="GO:0051082">
    <property type="term" value="F:unfolded protein binding"/>
    <property type="evidence" value="ECO:0007669"/>
    <property type="project" value="TreeGrafter"/>
</dbReference>
<dbReference type="Pfam" id="PF07813">
    <property type="entry name" value="LTXXQ"/>
    <property type="match status" value="1"/>
</dbReference>
<sequence>MMQHKGKFGPHHDMMFKNLNLTDAQKQQIRDIMKAQREQMKRPPLEERRAMHDIIASDTFDKAKAEAQITKMEAQRKANMLAHMETQNKIYNVLTPEQKKQYNANFEKRLTERRRKKVKCLLRQNNFPHNLRPPVLSTTQSLEVDRIGGFLYDWRQSVCSSMISY</sequence>
<accession>A0A379WW66</accession>
<evidence type="ECO:0000256" key="3">
    <source>
        <dbReference type="ARBA" id="ARBA00011738"/>
    </source>
</evidence>
<evidence type="ECO:0000256" key="7">
    <source>
        <dbReference type="ARBA" id="ARBA00023186"/>
    </source>
</evidence>
<gene>
    <name evidence="10" type="primary">spy</name>
    <name evidence="10" type="ORF">NCTC8261_04184</name>
</gene>
<dbReference type="Proteomes" id="UP000254712">
    <property type="component" value="Unassembled WGS sequence"/>
</dbReference>
<dbReference type="PANTHER" id="PTHR38102">
    <property type="entry name" value="PERIPLASMIC CHAPERONE SPY"/>
    <property type="match status" value="1"/>
</dbReference>
<keyword evidence="4" id="KW-0732">Signal</keyword>
<keyword evidence="6" id="KW-0346">Stress response</keyword>
<name>A0A379WW66_SALET</name>
<evidence type="ECO:0000256" key="6">
    <source>
        <dbReference type="ARBA" id="ARBA00023016"/>
    </source>
</evidence>
<keyword evidence="5" id="KW-0574">Periplasm</keyword>
<dbReference type="InterPro" id="IPR012899">
    <property type="entry name" value="LTXXQ"/>
</dbReference>
<dbReference type="AlphaFoldDB" id="A0A379WW66"/>
<evidence type="ECO:0000313" key="10">
    <source>
        <dbReference type="EMBL" id="SUH37878.1"/>
    </source>
</evidence>
<dbReference type="NCBIfam" id="NF007769">
    <property type="entry name" value="PRK10455.1"/>
    <property type="match status" value="1"/>
</dbReference>
<organism evidence="10 11">
    <name type="scientific">Salmonella enterica I</name>
    <dbReference type="NCBI Taxonomy" id="59201"/>
    <lineage>
        <taxon>Bacteria</taxon>
        <taxon>Pseudomonadati</taxon>
        <taxon>Pseudomonadota</taxon>
        <taxon>Gammaproteobacteria</taxon>
        <taxon>Enterobacterales</taxon>
        <taxon>Enterobacteriaceae</taxon>
        <taxon>Salmonella</taxon>
    </lineage>
</organism>
<comment type="subunit">
    <text evidence="3">Homodimer.</text>
</comment>